<reference evidence="7 8" key="1">
    <citation type="submission" date="2023-11" db="EMBL/GenBank/DDBJ databases">
        <title>Peredibacter starrii A3.12.</title>
        <authorList>
            <person name="Mitchell R.J."/>
        </authorList>
    </citation>
    <scope>NUCLEOTIDE SEQUENCE [LARGE SCALE GENOMIC DNA]</scope>
    <source>
        <strain evidence="7 8">A3.12</strain>
    </source>
</reference>
<gene>
    <name evidence="7" type="ORF">SOO65_17030</name>
</gene>
<evidence type="ECO:0000256" key="5">
    <source>
        <dbReference type="ARBA" id="ARBA00022898"/>
    </source>
</evidence>
<protein>
    <submittedName>
        <fullName evidence="7">Aminotransferase class I/II-fold pyridoxal phosphate-dependent enzyme</fullName>
    </submittedName>
</protein>
<sequence length="389" mass="44090">MKLNEKAIQLTEEGKVIYNLSGGQLPIKPVSEFIEKIHHQLNFLKSYQYSPSAGFPALRKKLLKFFTDSRRLSLETVENDMDVIVSNGSKHSIYNALGAIIDPGDEVILLAPYWVSYPEMIKFWGGVPMVVKSNVFDAFVPAIEDIRKIISPRTKAIIVNSPNNPSGVHYSESWMREFAELLKENPHIVAISDEVYSDISYFDPKPTYFYQFDRSLLERTIIVHAISKTLAATGLRIGWAIAPADVVQAMGRIQGQTTSGPNSLAQRALLDFDLHFLESFLTPVKNHIRTNAATLREKFREANLGHCWYQSTSAFYFMIDFSRTPMFKRFPGDEDHSYQIADELLNNEGITVVPGVDFGIPNTARISLVIEEVPFQEAITKIVRYLNKF</sequence>
<dbReference type="InterPro" id="IPR004839">
    <property type="entry name" value="Aminotransferase_I/II_large"/>
</dbReference>
<feature type="domain" description="Aminotransferase class I/classII large" evidence="6">
    <location>
        <begin position="18"/>
        <end position="381"/>
    </location>
</feature>
<evidence type="ECO:0000256" key="3">
    <source>
        <dbReference type="ARBA" id="ARBA00022576"/>
    </source>
</evidence>
<dbReference type="InterPro" id="IPR015424">
    <property type="entry name" value="PyrdxlP-dep_Trfase"/>
</dbReference>
<name>A0AAX4HMA5_9BACT</name>
<keyword evidence="5" id="KW-0663">Pyridoxal phosphate</keyword>
<evidence type="ECO:0000313" key="8">
    <source>
        <dbReference type="Proteomes" id="UP001324634"/>
    </source>
</evidence>
<evidence type="ECO:0000256" key="2">
    <source>
        <dbReference type="ARBA" id="ARBA00007441"/>
    </source>
</evidence>
<evidence type="ECO:0000313" key="7">
    <source>
        <dbReference type="EMBL" id="WPU64399.1"/>
    </source>
</evidence>
<dbReference type="Gene3D" id="3.40.640.10">
    <property type="entry name" value="Type I PLP-dependent aspartate aminotransferase-like (Major domain)"/>
    <property type="match status" value="1"/>
</dbReference>
<proteinExistence type="inferred from homology"/>
<dbReference type="InterPro" id="IPR015421">
    <property type="entry name" value="PyrdxlP-dep_Trfase_major"/>
</dbReference>
<comment type="cofactor">
    <cofactor evidence="1">
        <name>pyridoxal 5'-phosphate</name>
        <dbReference type="ChEBI" id="CHEBI:597326"/>
    </cofactor>
</comment>
<organism evidence="7 8">
    <name type="scientific">Peredibacter starrii</name>
    <dbReference type="NCBI Taxonomy" id="28202"/>
    <lineage>
        <taxon>Bacteria</taxon>
        <taxon>Pseudomonadati</taxon>
        <taxon>Bdellovibrionota</taxon>
        <taxon>Bacteriovoracia</taxon>
        <taxon>Bacteriovoracales</taxon>
        <taxon>Bacteriovoracaceae</taxon>
        <taxon>Peredibacter</taxon>
    </lineage>
</organism>
<dbReference type="AlphaFoldDB" id="A0AAX4HMA5"/>
<dbReference type="GO" id="GO:0030170">
    <property type="term" value="F:pyridoxal phosphate binding"/>
    <property type="evidence" value="ECO:0007669"/>
    <property type="project" value="InterPro"/>
</dbReference>
<comment type="similarity">
    <text evidence="2">Belongs to the class-I pyridoxal-phosphate-dependent aminotransferase family.</text>
</comment>
<dbReference type="InterPro" id="IPR015422">
    <property type="entry name" value="PyrdxlP-dep_Trfase_small"/>
</dbReference>
<evidence type="ECO:0000259" key="6">
    <source>
        <dbReference type="Pfam" id="PF00155"/>
    </source>
</evidence>
<evidence type="ECO:0000256" key="4">
    <source>
        <dbReference type="ARBA" id="ARBA00022679"/>
    </source>
</evidence>
<dbReference type="RefSeq" id="WP_321393134.1">
    <property type="nucleotide sequence ID" value="NZ_CP139487.1"/>
</dbReference>
<dbReference type="PANTHER" id="PTHR46383:SF1">
    <property type="entry name" value="ASPARTATE AMINOTRANSFERASE"/>
    <property type="match status" value="1"/>
</dbReference>
<keyword evidence="3 7" id="KW-0032">Aminotransferase</keyword>
<dbReference type="InterPro" id="IPR050596">
    <property type="entry name" value="AspAT/PAT-like"/>
</dbReference>
<dbReference type="GO" id="GO:0006520">
    <property type="term" value="P:amino acid metabolic process"/>
    <property type="evidence" value="ECO:0007669"/>
    <property type="project" value="InterPro"/>
</dbReference>
<dbReference type="PANTHER" id="PTHR46383">
    <property type="entry name" value="ASPARTATE AMINOTRANSFERASE"/>
    <property type="match status" value="1"/>
</dbReference>
<keyword evidence="8" id="KW-1185">Reference proteome</keyword>
<dbReference type="SUPFAM" id="SSF53383">
    <property type="entry name" value="PLP-dependent transferases"/>
    <property type="match status" value="1"/>
</dbReference>
<dbReference type="EMBL" id="CP139487">
    <property type="protein sequence ID" value="WPU64399.1"/>
    <property type="molecule type" value="Genomic_DNA"/>
</dbReference>
<accession>A0AAX4HMA5</accession>
<dbReference type="Proteomes" id="UP001324634">
    <property type="component" value="Chromosome"/>
</dbReference>
<keyword evidence="4" id="KW-0808">Transferase</keyword>
<evidence type="ECO:0000256" key="1">
    <source>
        <dbReference type="ARBA" id="ARBA00001933"/>
    </source>
</evidence>
<dbReference type="Gene3D" id="3.90.1150.10">
    <property type="entry name" value="Aspartate Aminotransferase, domain 1"/>
    <property type="match status" value="1"/>
</dbReference>
<dbReference type="Pfam" id="PF00155">
    <property type="entry name" value="Aminotran_1_2"/>
    <property type="match status" value="1"/>
</dbReference>
<dbReference type="KEGG" id="psti:SOO65_17030"/>
<dbReference type="CDD" id="cd00609">
    <property type="entry name" value="AAT_like"/>
    <property type="match status" value="1"/>
</dbReference>
<dbReference type="GO" id="GO:0008483">
    <property type="term" value="F:transaminase activity"/>
    <property type="evidence" value="ECO:0007669"/>
    <property type="project" value="UniProtKB-KW"/>
</dbReference>